<dbReference type="OrthoDB" id="10254686at2759"/>
<dbReference type="Pfam" id="PF12796">
    <property type="entry name" value="Ank_2"/>
    <property type="match status" value="2"/>
</dbReference>
<keyword evidence="2 3" id="KW-0040">ANK repeat</keyword>
<feature type="repeat" description="ANK" evidence="3">
    <location>
        <begin position="115"/>
        <end position="135"/>
    </location>
</feature>
<dbReference type="Gene3D" id="1.25.40.20">
    <property type="entry name" value="Ankyrin repeat-containing domain"/>
    <property type="match status" value="2"/>
</dbReference>
<dbReference type="PANTHER" id="PTHR24161">
    <property type="entry name" value="ANK_REP_REGION DOMAIN-CONTAINING PROTEIN-RELATED"/>
    <property type="match status" value="1"/>
</dbReference>
<dbReference type="InterPro" id="IPR036770">
    <property type="entry name" value="Ankyrin_rpt-contain_sf"/>
</dbReference>
<dbReference type="OMA" id="VHIAIAN"/>
<proteinExistence type="predicted"/>
<dbReference type="SUPFAM" id="SSF48403">
    <property type="entry name" value="Ankyrin repeat"/>
    <property type="match status" value="1"/>
</dbReference>
<dbReference type="PROSITE" id="PS50088">
    <property type="entry name" value="ANK_REPEAT"/>
    <property type="match status" value="4"/>
</dbReference>
<organism evidence="4">
    <name type="scientific">Amphimedon queenslandica</name>
    <name type="common">Sponge</name>
    <dbReference type="NCBI Taxonomy" id="400682"/>
    <lineage>
        <taxon>Eukaryota</taxon>
        <taxon>Metazoa</taxon>
        <taxon>Porifera</taxon>
        <taxon>Demospongiae</taxon>
        <taxon>Heteroscleromorpha</taxon>
        <taxon>Haplosclerida</taxon>
        <taxon>Niphatidae</taxon>
        <taxon>Amphimedon</taxon>
    </lineage>
</organism>
<dbReference type="PANTHER" id="PTHR24161:SF85">
    <property type="entry name" value="PALMITOYLTRANSFERASE HIP14"/>
    <property type="match status" value="1"/>
</dbReference>
<dbReference type="STRING" id="400682.A0A1X7TAV4"/>
<feature type="repeat" description="ANK" evidence="3">
    <location>
        <begin position="12"/>
        <end position="44"/>
    </location>
</feature>
<keyword evidence="1" id="KW-0677">Repeat</keyword>
<protein>
    <submittedName>
        <fullName evidence="4">Uncharacterized protein</fullName>
    </submittedName>
</protein>
<dbReference type="EnsemblMetazoa" id="Aqu2.1.11449_001">
    <property type="protein sequence ID" value="Aqu2.1.11449_001"/>
    <property type="gene ID" value="Aqu2.1.11449"/>
</dbReference>
<evidence type="ECO:0000256" key="3">
    <source>
        <dbReference type="PROSITE-ProRule" id="PRU00023"/>
    </source>
</evidence>
<dbReference type="AlphaFoldDB" id="A0A1X7TAV4"/>
<reference evidence="4" key="1">
    <citation type="submission" date="2017-05" db="UniProtKB">
        <authorList>
            <consortium name="EnsemblMetazoa"/>
        </authorList>
    </citation>
    <scope>IDENTIFICATION</scope>
</reference>
<evidence type="ECO:0000256" key="2">
    <source>
        <dbReference type="ARBA" id="ARBA00023043"/>
    </source>
</evidence>
<accession>A0A1X7TAV4</accession>
<dbReference type="SMART" id="SM00248">
    <property type="entry name" value="ANK"/>
    <property type="match status" value="7"/>
</dbReference>
<dbReference type="Pfam" id="PF00023">
    <property type="entry name" value="Ank"/>
    <property type="match status" value="1"/>
</dbReference>
<feature type="repeat" description="ANK" evidence="3">
    <location>
        <begin position="147"/>
        <end position="168"/>
    </location>
</feature>
<dbReference type="PROSITE" id="PS50297">
    <property type="entry name" value="ANK_REP_REGION"/>
    <property type="match status" value="4"/>
</dbReference>
<name>A0A1X7TAV4_AMPQE</name>
<dbReference type="eggNOG" id="KOG4177">
    <property type="taxonomic scope" value="Eukaryota"/>
</dbReference>
<evidence type="ECO:0000313" key="4">
    <source>
        <dbReference type="EnsemblMetazoa" id="Aqu2.1.11449_001"/>
    </source>
</evidence>
<dbReference type="InterPro" id="IPR002110">
    <property type="entry name" value="Ankyrin_rpt"/>
</dbReference>
<dbReference type="InParanoid" id="A0A1X7TAV4"/>
<evidence type="ECO:0000256" key="1">
    <source>
        <dbReference type="ARBA" id="ARBA00022737"/>
    </source>
</evidence>
<sequence>MPSSLELPHKKYGHTPFLIAVYFNQLEVIKYLISKNCNLSATDNNGSGAVHISVATGHLNVLKYLIDNNYCNPNVTDNQDRTPLHVAVSAEQLELLEYLLAANLNLNSFNKQDKDGDTPLHFACMIGQQKMVSLLSRFTNINIANKKGQTPLHLAVASGHKDTTEALLFSVTVFLLMNLILWIVESTILHAACEGGNMELVQLLIVNCGLDPEGQDKSGITCMHILLSLYNPDDPDNNGYTSVHAACEAGKFDLILQFLTELCCNALAEMHGKKTLLYFASMHEF</sequence>
<feature type="repeat" description="ANK" evidence="3">
    <location>
        <begin position="79"/>
        <end position="111"/>
    </location>
</feature>